<protein>
    <recommendedName>
        <fullName evidence="2">Anoctamin dimerisation domain-containing protein</fullName>
    </recommendedName>
</protein>
<dbReference type="EMBL" id="HACG01008312">
    <property type="protein sequence ID" value="CEK55177.1"/>
    <property type="molecule type" value="Transcribed_RNA"/>
</dbReference>
<evidence type="ECO:0000259" key="2">
    <source>
        <dbReference type="Pfam" id="PF16178"/>
    </source>
</evidence>
<feature type="non-terminal residue" evidence="3">
    <location>
        <position position="137"/>
    </location>
</feature>
<organism evidence="3">
    <name type="scientific">Arion vulgaris</name>
    <dbReference type="NCBI Taxonomy" id="1028688"/>
    <lineage>
        <taxon>Eukaryota</taxon>
        <taxon>Metazoa</taxon>
        <taxon>Spiralia</taxon>
        <taxon>Lophotrochozoa</taxon>
        <taxon>Mollusca</taxon>
        <taxon>Gastropoda</taxon>
        <taxon>Heterobranchia</taxon>
        <taxon>Euthyneura</taxon>
        <taxon>Panpulmonata</taxon>
        <taxon>Eupulmonata</taxon>
        <taxon>Stylommatophora</taxon>
        <taxon>Helicina</taxon>
        <taxon>Arionoidea</taxon>
        <taxon>Arionidae</taxon>
        <taxon>Arion</taxon>
    </lineage>
</organism>
<feature type="coiled-coil region" evidence="1">
    <location>
        <begin position="72"/>
        <end position="99"/>
    </location>
</feature>
<reference evidence="3" key="1">
    <citation type="submission" date="2014-12" db="EMBL/GenBank/DDBJ databases">
        <title>Insight into the proteome of Arion vulgaris.</title>
        <authorList>
            <person name="Aradska J."/>
            <person name="Bulat T."/>
            <person name="Smidak R."/>
            <person name="Sarate P."/>
            <person name="Gangsoo J."/>
            <person name="Sialana F."/>
            <person name="Bilban M."/>
            <person name="Lubec G."/>
        </authorList>
    </citation>
    <scope>NUCLEOTIDE SEQUENCE</scope>
    <source>
        <tissue evidence="3">Skin</tissue>
    </source>
</reference>
<proteinExistence type="predicted"/>
<dbReference type="InterPro" id="IPR032394">
    <property type="entry name" value="Anoct_dimer"/>
</dbReference>
<dbReference type="AlphaFoldDB" id="A0A0B6YG53"/>
<feature type="domain" description="Anoctamin dimerisation" evidence="2">
    <location>
        <begin position="61"/>
        <end position="136"/>
    </location>
</feature>
<gene>
    <name evidence="3" type="primary">ORF24547</name>
</gene>
<keyword evidence="1" id="KW-0175">Coiled coil</keyword>
<evidence type="ECO:0000256" key="1">
    <source>
        <dbReference type="SAM" id="Coils"/>
    </source>
</evidence>
<evidence type="ECO:0000313" key="3">
    <source>
        <dbReference type="EMBL" id="CEK55177.1"/>
    </source>
</evidence>
<accession>A0A0B6YG53</accession>
<name>A0A0B6YG53_9EUPU</name>
<dbReference type="GO" id="GO:0046983">
    <property type="term" value="F:protein dimerization activity"/>
    <property type="evidence" value="ECO:0007669"/>
    <property type="project" value="InterPro"/>
</dbReference>
<dbReference type="Pfam" id="PF16178">
    <property type="entry name" value="Anoct_dimer"/>
    <property type="match status" value="1"/>
</dbReference>
<sequence>MEVLLEESKQNEHGKEKKVDVAVIDAKLSHKRKKQKMLRNLSPFEKRYSNLDQKGSLVPERKRIDYVLVYHVNSKNTEDKDKKRELKKQERNRRRFEKLIADEGFSTQIDEVGHHILVKLHCPFKRLCYEAEKVKIE</sequence>